<reference evidence="5 6" key="1">
    <citation type="journal article" date="2008" name="Int. J. Syst. Evol. Microbiol.">
        <title>Tessaracoccus flavescens sp. nov., isolated from marine sediment.</title>
        <authorList>
            <person name="Lee D.W."/>
            <person name="Lee S.D."/>
        </authorList>
    </citation>
    <scope>NUCLEOTIDE SEQUENCE [LARGE SCALE GENOMIC DNA]</scope>
    <source>
        <strain evidence="5 6">SST-39T</strain>
    </source>
</reference>
<evidence type="ECO:0000256" key="3">
    <source>
        <dbReference type="ARBA" id="ARBA00023125"/>
    </source>
</evidence>
<accession>A0A1Q2CXX5</accession>
<keyword evidence="3" id="KW-0238">DNA-binding</keyword>
<dbReference type="RefSeq" id="WP_077349815.1">
    <property type="nucleotide sequence ID" value="NZ_CP019607.1"/>
</dbReference>
<comment type="similarity">
    <text evidence="1">Belongs to the BlaI transcriptional regulatory family.</text>
</comment>
<evidence type="ECO:0000313" key="5">
    <source>
        <dbReference type="EMBL" id="AQP50966.1"/>
    </source>
</evidence>
<dbReference type="EMBL" id="CP019607">
    <property type="protein sequence ID" value="AQP50966.1"/>
    <property type="molecule type" value="Genomic_DNA"/>
</dbReference>
<dbReference type="GO" id="GO:0045892">
    <property type="term" value="P:negative regulation of DNA-templated transcription"/>
    <property type="evidence" value="ECO:0007669"/>
    <property type="project" value="InterPro"/>
</dbReference>
<dbReference type="STRING" id="399497.BW733_09125"/>
<evidence type="ECO:0000256" key="4">
    <source>
        <dbReference type="ARBA" id="ARBA00023163"/>
    </source>
</evidence>
<proteinExistence type="inferred from homology"/>
<keyword evidence="2" id="KW-0805">Transcription regulation</keyword>
<dbReference type="AlphaFoldDB" id="A0A1Q2CXX5"/>
<evidence type="ECO:0000256" key="1">
    <source>
        <dbReference type="ARBA" id="ARBA00011046"/>
    </source>
</evidence>
<organism evidence="5 6">
    <name type="scientific">Tessaracoccus flavescens</name>
    <dbReference type="NCBI Taxonomy" id="399497"/>
    <lineage>
        <taxon>Bacteria</taxon>
        <taxon>Bacillati</taxon>
        <taxon>Actinomycetota</taxon>
        <taxon>Actinomycetes</taxon>
        <taxon>Propionibacteriales</taxon>
        <taxon>Propionibacteriaceae</taxon>
        <taxon>Tessaracoccus</taxon>
    </lineage>
</organism>
<gene>
    <name evidence="5" type="ORF">BW733_09125</name>
</gene>
<dbReference type="InterPro" id="IPR036388">
    <property type="entry name" value="WH-like_DNA-bd_sf"/>
</dbReference>
<dbReference type="Proteomes" id="UP000188235">
    <property type="component" value="Chromosome"/>
</dbReference>
<dbReference type="KEGG" id="tfa:BW733_09125"/>
<keyword evidence="4" id="KW-0804">Transcription</keyword>
<dbReference type="SUPFAM" id="SSF46785">
    <property type="entry name" value="Winged helix' DNA-binding domain"/>
    <property type="match status" value="1"/>
</dbReference>
<protein>
    <recommendedName>
        <fullName evidence="7">Transcriptional regulator</fullName>
    </recommendedName>
</protein>
<sequence length="123" mass="13644">MAGKRSREPGELESQVLRILRGFDGPVGARDIQALFEEPRPAYTSLLTILDRLRVKGLVAREELSPRKVRFSALQTSEEHASDAMLGVLGEVDDRRAVLLRFAGNLDDADVAFLRDALAAKRK</sequence>
<evidence type="ECO:0008006" key="7">
    <source>
        <dbReference type="Google" id="ProtNLM"/>
    </source>
</evidence>
<dbReference type="InterPro" id="IPR005650">
    <property type="entry name" value="BlaI_family"/>
</dbReference>
<keyword evidence="6" id="KW-1185">Reference proteome</keyword>
<dbReference type="GO" id="GO:0003677">
    <property type="term" value="F:DNA binding"/>
    <property type="evidence" value="ECO:0007669"/>
    <property type="project" value="UniProtKB-KW"/>
</dbReference>
<evidence type="ECO:0000256" key="2">
    <source>
        <dbReference type="ARBA" id="ARBA00023015"/>
    </source>
</evidence>
<dbReference type="OrthoDB" id="9813987at2"/>
<dbReference type="Pfam" id="PF03965">
    <property type="entry name" value="Penicillinase_R"/>
    <property type="match status" value="1"/>
</dbReference>
<evidence type="ECO:0000313" key="6">
    <source>
        <dbReference type="Proteomes" id="UP000188235"/>
    </source>
</evidence>
<dbReference type="InterPro" id="IPR036390">
    <property type="entry name" value="WH_DNA-bd_sf"/>
</dbReference>
<name>A0A1Q2CXX5_9ACTN</name>
<dbReference type="Gene3D" id="1.10.10.10">
    <property type="entry name" value="Winged helix-like DNA-binding domain superfamily/Winged helix DNA-binding domain"/>
    <property type="match status" value="1"/>
</dbReference>